<accession>A0A098TK03</accession>
<dbReference type="AlphaFoldDB" id="A0A098TK03"/>
<evidence type="ECO:0000313" key="1">
    <source>
        <dbReference type="EMBL" id="KGF72172.1"/>
    </source>
</evidence>
<comment type="caution">
    <text evidence="1">The sequence shown here is derived from an EMBL/GenBank/DDBJ whole genome shotgun (WGS) entry which is preliminary data.</text>
</comment>
<dbReference type="EMBL" id="JJML01000035">
    <property type="protein sequence ID" value="KGF72172.1"/>
    <property type="molecule type" value="Genomic_DNA"/>
</dbReference>
<protein>
    <submittedName>
        <fullName evidence="1">Uncharacterized protein</fullName>
    </submittedName>
</protein>
<reference evidence="1 2" key="1">
    <citation type="journal article" date="2014" name="Mol. Ecol.">
        <title>Evolution of Synechococcus.</title>
        <authorList>
            <person name="Dvorak P."/>
            <person name="Casamatta D."/>
            <person name="Hasler P."/>
            <person name="Poulickova A."/>
            <person name="Ondrej V."/>
            <person name="Sanges R."/>
        </authorList>
    </citation>
    <scope>NUCLEOTIDE SEQUENCE [LARGE SCALE GENOMIC DNA]</scope>
    <source>
        <strain evidence="1 2">CAUP A 1101</strain>
    </source>
</reference>
<name>A0A098TK03_9CYAN</name>
<organism evidence="1 2">
    <name type="scientific">Neosynechococcus sphagnicola sy1</name>
    <dbReference type="NCBI Taxonomy" id="1497020"/>
    <lineage>
        <taxon>Bacteria</taxon>
        <taxon>Bacillati</taxon>
        <taxon>Cyanobacteriota</taxon>
        <taxon>Cyanophyceae</taxon>
        <taxon>Neosynechococcales</taxon>
        <taxon>Neosynechococcaceae</taxon>
        <taxon>Neosynechococcus</taxon>
    </lineage>
</organism>
<gene>
    <name evidence="1" type="ORF">DO97_11800</name>
</gene>
<sequence length="119" mass="11190">MRQGGGSAVASNICGSVGSAPVASGDRVRVRITEGAGLSGEVRLGFEVGVGVGAGVSWMVWGGSGVVVRGGNIPVAAGATKGGGAGSAPGGGMGIEFNVTGNGCPWGCSGGKDGKKEVG</sequence>
<proteinExistence type="predicted"/>
<evidence type="ECO:0000313" key="2">
    <source>
        <dbReference type="Proteomes" id="UP000030170"/>
    </source>
</evidence>
<keyword evidence="2" id="KW-1185">Reference proteome</keyword>
<feature type="non-terminal residue" evidence="1">
    <location>
        <position position="119"/>
    </location>
</feature>
<dbReference type="Proteomes" id="UP000030170">
    <property type="component" value="Unassembled WGS sequence"/>
</dbReference>